<accession>A0A4Q9KF06</accession>
<proteinExistence type="predicted"/>
<name>A0A4Q9KF06_9ACTN</name>
<dbReference type="Pfam" id="PF01177">
    <property type="entry name" value="Asp_Glu_race"/>
    <property type="match status" value="1"/>
</dbReference>
<sequence>MTSYGFLHTSPVHVATFDALLARLRPDAQRVHVVDESLLSDARQRGPQFVTGCVREHLDRLRDRGASVVCCTCSTIGDIAEENALGVPVFRVDRPMAAQAVRSGPRIVVVAALASTLEPTRHLLEHEARAAGQDVALTLITAEGAWELFEAGDQDGYLDVISQAARHAAADASVVVLAQASMAAAEPLLQDLTAPVLSSPRLAAEHLASTY</sequence>
<reference evidence="1 2" key="1">
    <citation type="submission" date="2019-01" db="EMBL/GenBank/DDBJ databases">
        <title>Lactibacter flavus gen. nov., sp. nov., a novel bacterium of the family Propionibacteriaceae isolated from raw milk and dairy products.</title>
        <authorList>
            <person name="Huptas C."/>
            <person name="Wenning M."/>
            <person name="Breitenwieser F."/>
            <person name="Doll E."/>
            <person name="Von Neubeck M."/>
            <person name="Busse H.-J."/>
            <person name="Scherer S."/>
        </authorList>
    </citation>
    <scope>NUCLEOTIDE SEQUENCE [LARGE SCALE GENOMIC DNA]</scope>
    <source>
        <strain evidence="1 2">KCTC 33808</strain>
    </source>
</reference>
<organism evidence="1 2">
    <name type="scientific">Propioniciclava sinopodophylli</name>
    <dbReference type="NCBI Taxonomy" id="1837344"/>
    <lineage>
        <taxon>Bacteria</taxon>
        <taxon>Bacillati</taxon>
        <taxon>Actinomycetota</taxon>
        <taxon>Actinomycetes</taxon>
        <taxon>Propionibacteriales</taxon>
        <taxon>Propionibacteriaceae</taxon>
        <taxon>Propioniciclava</taxon>
    </lineage>
</organism>
<gene>
    <name evidence="1" type="ORF">ET989_03960</name>
</gene>
<comment type="caution">
    <text evidence="1">The sequence shown here is derived from an EMBL/GenBank/DDBJ whole genome shotgun (WGS) entry which is preliminary data.</text>
</comment>
<evidence type="ECO:0000313" key="2">
    <source>
        <dbReference type="Proteomes" id="UP000292373"/>
    </source>
</evidence>
<dbReference type="Proteomes" id="UP000292373">
    <property type="component" value="Unassembled WGS sequence"/>
</dbReference>
<evidence type="ECO:0000313" key="1">
    <source>
        <dbReference type="EMBL" id="TBT86485.1"/>
    </source>
</evidence>
<dbReference type="InterPro" id="IPR015942">
    <property type="entry name" value="Asp/Glu/hydantoin_racemase"/>
</dbReference>
<protein>
    <submittedName>
        <fullName evidence="1">Arylsulfatase</fullName>
    </submittedName>
</protein>
<dbReference type="OrthoDB" id="978447at2"/>
<keyword evidence="2" id="KW-1185">Reference proteome</keyword>
<dbReference type="RefSeq" id="WP_131167273.1">
    <property type="nucleotide sequence ID" value="NZ_SDMQ01000003.1"/>
</dbReference>
<dbReference type="GO" id="GO:0047661">
    <property type="term" value="F:amino-acid racemase activity"/>
    <property type="evidence" value="ECO:0007669"/>
    <property type="project" value="InterPro"/>
</dbReference>
<dbReference type="EMBL" id="SDMQ01000003">
    <property type="protein sequence ID" value="TBT86485.1"/>
    <property type="molecule type" value="Genomic_DNA"/>
</dbReference>
<dbReference type="AlphaFoldDB" id="A0A4Q9KF06"/>